<evidence type="ECO:0000256" key="1">
    <source>
        <dbReference type="ARBA" id="ARBA00022723"/>
    </source>
</evidence>
<dbReference type="PANTHER" id="PTHR22791">
    <property type="entry name" value="RING-TYPE DOMAIN-CONTAINING PROTEIN"/>
    <property type="match status" value="1"/>
</dbReference>
<evidence type="ECO:0000256" key="3">
    <source>
        <dbReference type="ARBA" id="ARBA00022833"/>
    </source>
</evidence>
<dbReference type="GO" id="GO:0016567">
    <property type="term" value="P:protein ubiquitination"/>
    <property type="evidence" value="ECO:0007669"/>
    <property type="project" value="TreeGrafter"/>
</dbReference>
<dbReference type="SMART" id="SM00184">
    <property type="entry name" value="RING"/>
    <property type="match status" value="1"/>
</dbReference>
<evidence type="ECO:0000313" key="7">
    <source>
        <dbReference type="RefSeq" id="XP_034256493.1"/>
    </source>
</evidence>
<dbReference type="Gene3D" id="3.30.40.10">
    <property type="entry name" value="Zinc/RING finger domain, C3HC4 (zinc finger)"/>
    <property type="match status" value="1"/>
</dbReference>
<dbReference type="InterPro" id="IPR013083">
    <property type="entry name" value="Znf_RING/FYVE/PHD"/>
</dbReference>
<sequence>MDFGIGYQAFSHRSFEVWRRQGKTASTYIQSFSCCKSHPYSQSTWSILRLRLRKSPHSAARPFRNIGSGRGRASEPTTRVAEHILQRQDSKREMECNICLEPFDATERRPKVLRCGHSYCVKCLGRLADKKCPVDKKVFDGEALGLPDNFTVLQNLQAPLPQRFWCISCEKEADAACVEDHPVRSLRKVRTQEALQRVKALDEAKAALASVRESVSAAAKGLKATLLREEQRLTARQGRLQATVGAEAAIWEQAKKDAALDGLPQALLDLSAAVTDPTAACAVTLRRGAAGDAAWRCEVRPAKDDSSSLLLCVLAASGQLQQEEQAEQASGQDASLIAPGWVETSNQADPLCRDRWHKGCRVKTAHGLGAISEVISDRYSTVKVKIDRSAQLVESYFYDMWPVLDPWGLICEVTPSALDALATSSSTQTKDKADLLASESLQTVLTLTGLDCSTSAPFCQQVLQRVAPRLERLQLVRPQQQHVDQALAMPRLHSLALVDVKKEWLPKVVAMESLRFLELHCKFEDALADPLPVFSRPAPPAGLRWLRCGFYPLRAALALARAHADTLEELQLVADTNKPYGCPDLALEVKLCGLKRLKRLVLQRVNAYGSLCGHEYCQSQKLALWNMFVGCGATVEVLCSRCDVSSMP</sequence>
<dbReference type="GO" id="GO:0008270">
    <property type="term" value="F:zinc ion binding"/>
    <property type="evidence" value="ECO:0007669"/>
    <property type="project" value="UniProtKB-KW"/>
</dbReference>
<name>A0A6P9AE23_THRPL</name>
<dbReference type="GO" id="GO:0061630">
    <property type="term" value="F:ubiquitin protein ligase activity"/>
    <property type="evidence" value="ECO:0007669"/>
    <property type="project" value="TreeGrafter"/>
</dbReference>
<dbReference type="PROSITE" id="PS50089">
    <property type="entry name" value="ZF_RING_2"/>
    <property type="match status" value="1"/>
</dbReference>
<evidence type="ECO:0000313" key="6">
    <source>
        <dbReference type="Proteomes" id="UP000515158"/>
    </source>
</evidence>
<dbReference type="InterPro" id="IPR001841">
    <property type="entry name" value="Znf_RING"/>
</dbReference>
<feature type="domain" description="RING-type" evidence="5">
    <location>
        <begin position="96"/>
        <end position="136"/>
    </location>
</feature>
<dbReference type="SUPFAM" id="SSF57850">
    <property type="entry name" value="RING/U-box"/>
    <property type="match status" value="1"/>
</dbReference>
<dbReference type="PANTHER" id="PTHR22791:SF6">
    <property type="entry name" value="RING-TYPE DOMAIN-CONTAINING PROTEIN"/>
    <property type="match status" value="1"/>
</dbReference>
<reference evidence="7" key="1">
    <citation type="submission" date="2025-08" db="UniProtKB">
        <authorList>
            <consortium name="RefSeq"/>
        </authorList>
    </citation>
    <scope>IDENTIFICATION</scope>
    <source>
        <tissue evidence="7">Total insect</tissue>
    </source>
</reference>
<dbReference type="InParanoid" id="A0A6P9AE23"/>
<evidence type="ECO:0000256" key="4">
    <source>
        <dbReference type="PROSITE-ProRule" id="PRU00175"/>
    </source>
</evidence>
<dbReference type="Proteomes" id="UP000515158">
    <property type="component" value="Unplaced"/>
</dbReference>
<dbReference type="RefSeq" id="XP_034256493.1">
    <property type="nucleotide sequence ID" value="XM_034400602.1"/>
</dbReference>
<gene>
    <name evidence="7" type="primary">LOC117654250</name>
</gene>
<dbReference type="KEGG" id="tpal:117654250"/>
<keyword evidence="1" id="KW-0479">Metal-binding</keyword>
<dbReference type="OrthoDB" id="6333006at2759"/>
<dbReference type="GeneID" id="117654250"/>
<dbReference type="InterPro" id="IPR017907">
    <property type="entry name" value="Znf_RING_CS"/>
</dbReference>
<organism evidence="7">
    <name type="scientific">Thrips palmi</name>
    <name type="common">Melon thrips</name>
    <dbReference type="NCBI Taxonomy" id="161013"/>
    <lineage>
        <taxon>Eukaryota</taxon>
        <taxon>Metazoa</taxon>
        <taxon>Ecdysozoa</taxon>
        <taxon>Arthropoda</taxon>
        <taxon>Hexapoda</taxon>
        <taxon>Insecta</taxon>
        <taxon>Pterygota</taxon>
        <taxon>Neoptera</taxon>
        <taxon>Paraneoptera</taxon>
        <taxon>Thysanoptera</taxon>
        <taxon>Terebrantia</taxon>
        <taxon>Thripoidea</taxon>
        <taxon>Thripidae</taxon>
        <taxon>Thrips</taxon>
    </lineage>
</organism>
<dbReference type="Pfam" id="PF14634">
    <property type="entry name" value="zf-RING_5"/>
    <property type="match status" value="1"/>
</dbReference>
<dbReference type="InterPro" id="IPR051435">
    <property type="entry name" value="RING_finger_E3_ubiq-ligases"/>
</dbReference>
<dbReference type="AlphaFoldDB" id="A0A6P9AE23"/>
<proteinExistence type="predicted"/>
<dbReference type="PROSITE" id="PS00518">
    <property type="entry name" value="ZF_RING_1"/>
    <property type="match status" value="1"/>
</dbReference>
<keyword evidence="3" id="KW-0862">Zinc</keyword>
<keyword evidence="6" id="KW-1185">Reference proteome</keyword>
<protein>
    <submittedName>
        <fullName evidence="7">Uncharacterized protein LOC117654250 isoform X1</fullName>
    </submittedName>
</protein>
<accession>A0A6P9AE23</accession>
<keyword evidence="2 4" id="KW-0863">Zinc-finger</keyword>
<evidence type="ECO:0000256" key="2">
    <source>
        <dbReference type="ARBA" id="ARBA00022771"/>
    </source>
</evidence>
<evidence type="ECO:0000259" key="5">
    <source>
        <dbReference type="PROSITE" id="PS50089"/>
    </source>
</evidence>